<comment type="caution">
    <text evidence="4">The sequence shown here is derived from an EMBL/GenBank/DDBJ whole genome shotgun (WGS) entry which is preliminary data.</text>
</comment>
<name>A0A495VX98_9PSEU</name>
<dbReference type="Proteomes" id="UP000282084">
    <property type="component" value="Unassembled WGS sequence"/>
</dbReference>
<evidence type="ECO:0000256" key="2">
    <source>
        <dbReference type="ARBA" id="ARBA00022679"/>
    </source>
</evidence>
<dbReference type="AlphaFoldDB" id="A0A495VX98"/>
<keyword evidence="1" id="KW-0328">Glycosyltransferase</keyword>
<dbReference type="PANTHER" id="PTHR43363:SF1">
    <property type="entry name" value="HYPOXANTHINE-GUANINE PHOSPHORIBOSYLTRANSFERASE"/>
    <property type="match status" value="1"/>
</dbReference>
<accession>A0A495VX98</accession>
<evidence type="ECO:0000256" key="1">
    <source>
        <dbReference type="ARBA" id="ARBA00022676"/>
    </source>
</evidence>
<dbReference type="Gene3D" id="3.40.50.2020">
    <property type="match status" value="1"/>
</dbReference>
<sequence length="178" mass="19486">MTRTDPPTAMWARAGAYVFEWADVGRALTRIEDGVRASGFRPTVVHAVARGGLVAGAHLANVLDVPRLSLTRVRRTTSDERYAAKREPTCEPFGALDLVEGDRVLVVDDIVGTGATAEVVRDQVLAAGVAELRFAVLVRNHLAEFAVDDCGFVADDWVVFPWEDGFRDRPAGWRAVPW</sequence>
<keyword evidence="5" id="KW-1185">Reference proteome</keyword>
<evidence type="ECO:0000259" key="3">
    <source>
        <dbReference type="Pfam" id="PF00156"/>
    </source>
</evidence>
<evidence type="ECO:0000313" key="4">
    <source>
        <dbReference type="EMBL" id="RKT53824.1"/>
    </source>
</evidence>
<organism evidence="4 5">
    <name type="scientific">Saccharothrix australiensis</name>
    <dbReference type="NCBI Taxonomy" id="2072"/>
    <lineage>
        <taxon>Bacteria</taxon>
        <taxon>Bacillati</taxon>
        <taxon>Actinomycetota</taxon>
        <taxon>Actinomycetes</taxon>
        <taxon>Pseudonocardiales</taxon>
        <taxon>Pseudonocardiaceae</taxon>
        <taxon>Saccharothrix</taxon>
    </lineage>
</organism>
<dbReference type="EMBL" id="RBXO01000001">
    <property type="protein sequence ID" value="RKT53824.1"/>
    <property type="molecule type" value="Genomic_DNA"/>
</dbReference>
<dbReference type="Pfam" id="PF00156">
    <property type="entry name" value="Pribosyltran"/>
    <property type="match status" value="1"/>
</dbReference>
<dbReference type="RefSeq" id="WP_121004607.1">
    <property type="nucleotide sequence ID" value="NZ_RBXO01000001.1"/>
</dbReference>
<dbReference type="InterPro" id="IPR000836">
    <property type="entry name" value="PRTase_dom"/>
</dbReference>
<proteinExistence type="predicted"/>
<keyword evidence="2" id="KW-0808">Transferase</keyword>
<dbReference type="InterPro" id="IPR029057">
    <property type="entry name" value="PRTase-like"/>
</dbReference>
<reference evidence="4 5" key="1">
    <citation type="submission" date="2018-10" db="EMBL/GenBank/DDBJ databases">
        <title>Sequencing the genomes of 1000 actinobacteria strains.</title>
        <authorList>
            <person name="Klenk H.-P."/>
        </authorList>
    </citation>
    <scope>NUCLEOTIDE SEQUENCE [LARGE SCALE GENOMIC DNA]</scope>
    <source>
        <strain evidence="4 5">DSM 43800</strain>
    </source>
</reference>
<gene>
    <name evidence="4" type="ORF">C8E97_2406</name>
</gene>
<dbReference type="CDD" id="cd06223">
    <property type="entry name" value="PRTases_typeI"/>
    <property type="match status" value="1"/>
</dbReference>
<protein>
    <recommendedName>
        <fullName evidence="3">Phosphoribosyltransferase domain-containing protein</fullName>
    </recommendedName>
</protein>
<evidence type="ECO:0000313" key="5">
    <source>
        <dbReference type="Proteomes" id="UP000282084"/>
    </source>
</evidence>
<dbReference type="GO" id="GO:0016757">
    <property type="term" value="F:glycosyltransferase activity"/>
    <property type="evidence" value="ECO:0007669"/>
    <property type="project" value="UniProtKB-KW"/>
</dbReference>
<feature type="domain" description="Phosphoribosyltransferase" evidence="3">
    <location>
        <begin position="27"/>
        <end position="163"/>
    </location>
</feature>
<dbReference type="PANTHER" id="PTHR43363">
    <property type="entry name" value="HYPOXANTHINE PHOSPHORIBOSYLTRANSFERASE"/>
    <property type="match status" value="1"/>
</dbReference>
<dbReference type="SUPFAM" id="SSF53271">
    <property type="entry name" value="PRTase-like"/>
    <property type="match status" value="1"/>
</dbReference>
<dbReference type="OrthoDB" id="307631at2"/>